<dbReference type="PROSITE" id="PS50089">
    <property type="entry name" value="ZF_RING_2"/>
    <property type="match status" value="1"/>
</dbReference>
<dbReference type="SUPFAM" id="SSF57850">
    <property type="entry name" value="RING/U-box"/>
    <property type="match status" value="1"/>
</dbReference>
<evidence type="ECO:0000256" key="1">
    <source>
        <dbReference type="PROSITE-ProRule" id="PRU00175"/>
    </source>
</evidence>
<sequence length="147" mass="17705">MYPRRDIRTVRPLIPQQINEKNFDFIQKNQQSMYHKLNYQLYTIKKDIGQQYTDYVYKYQYIQLEKDANNIETLLTKVRDNFKILEEYIIENTTEDNTTEDNTTEDNICYICNDSPNNVVLPCSIHHRVCINCVRELNRCPFCRASF</sequence>
<dbReference type="Pfam" id="PF13920">
    <property type="entry name" value="zf-C3HC4_3"/>
    <property type="match status" value="1"/>
</dbReference>
<protein>
    <submittedName>
        <fullName evidence="3">RING domain protein</fullName>
    </submittedName>
</protein>
<name>A0A481Z048_9VIRU</name>
<evidence type="ECO:0000313" key="3">
    <source>
        <dbReference type="EMBL" id="QBK88789.1"/>
    </source>
</evidence>
<dbReference type="EMBL" id="MK500398">
    <property type="protein sequence ID" value="QBK88789.1"/>
    <property type="molecule type" value="Genomic_DNA"/>
</dbReference>
<dbReference type="Gene3D" id="3.30.40.10">
    <property type="entry name" value="Zinc/RING finger domain, C3HC4 (zinc finger)"/>
    <property type="match status" value="1"/>
</dbReference>
<keyword evidence="1" id="KW-0479">Metal-binding</keyword>
<feature type="domain" description="RING-type" evidence="2">
    <location>
        <begin position="109"/>
        <end position="144"/>
    </location>
</feature>
<keyword evidence="1" id="KW-0862">Zinc</keyword>
<reference evidence="3" key="1">
    <citation type="journal article" date="2019" name="MBio">
        <title>Virus Genomes from Deep Sea Sediments Expand the Ocean Megavirome and Support Independent Origins of Viral Gigantism.</title>
        <authorList>
            <person name="Backstrom D."/>
            <person name="Yutin N."/>
            <person name="Jorgensen S.L."/>
            <person name="Dharamshi J."/>
            <person name="Homa F."/>
            <person name="Zaremba-Niedwiedzka K."/>
            <person name="Spang A."/>
            <person name="Wolf Y.I."/>
            <person name="Koonin E.V."/>
            <person name="Ettema T.J."/>
        </authorList>
    </citation>
    <scope>NUCLEOTIDE SEQUENCE</scope>
</reference>
<evidence type="ECO:0000259" key="2">
    <source>
        <dbReference type="PROSITE" id="PS50089"/>
    </source>
</evidence>
<dbReference type="GO" id="GO:0008270">
    <property type="term" value="F:zinc ion binding"/>
    <property type="evidence" value="ECO:0007669"/>
    <property type="project" value="UniProtKB-KW"/>
</dbReference>
<proteinExistence type="predicted"/>
<dbReference type="InterPro" id="IPR001841">
    <property type="entry name" value="Znf_RING"/>
</dbReference>
<accession>A0A481Z048</accession>
<keyword evidence="1" id="KW-0863">Zinc-finger</keyword>
<organism evidence="3">
    <name type="scientific">Mimivirus LCMiAC01</name>
    <dbReference type="NCBI Taxonomy" id="2506608"/>
    <lineage>
        <taxon>Viruses</taxon>
        <taxon>Varidnaviria</taxon>
        <taxon>Bamfordvirae</taxon>
        <taxon>Nucleocytoviricota</taxon>
        <taxon>Megaviricetes</taxon>
        <taxon>Imitervirales</taxon>
        <taxon>Mimiviridae</taxon>
        <taxon>Klosneuvirinae</taxon>
    </lineage>
</organism>
<dbReference type="InterPro" id="IPR013083">
    <property type="entry name" value="Znf_RING/FYVE/PHD"/>
</dbReference>
<gene>
    <name evidence="3" type="ORF">LCMiAC01_04710</name>
</gene>